<gene>
    <name evidence="1" type="ORF">E0H50_37535</name>
</gene>
<dbReference type="AlphaFoldDB" id="A0A4R0I237"/>
<reference evidence="1 2" key="1">
    <citation type="submission" date="2019-02" db="EMBL/GenBank/DDBJ databases">
        <title>Kribbella capetownensis sp. nov. and Kribbella speibonae sp. nov., isolated from soil.</title>
        <authorList>
            <person name="Curtis S.M."/>
            <person name="Norton I."/>
            <person name="Everest G.J."/>
            <person name="Meyers P.R."/>
        </authorList>
    </citation>
    <scope>NUCLEOTIDE SEQUENCE [LARGE SCALE GENOMIC DNA]</scope>
    <source>
        <strain evidence="1 2">DSM 27082</strain>
    </source>
</reference>
<keyword evidence="2" id="KW-1185">Reference proteome</keyword>
<comment type="caution">
    <text evidence="1">The sequence shown here is derived from an EMBL/GenBank/DDBJ whole genome shotgun (WGS) entry which is preliminary data.</text>
</comment>
<protein>
    <submittedName>
        <fullName evidence="1">Uncharacterized protein</fullName>
    </submittedName>
</protein>
<dbReference type="EMBL" id="SJKA01000022">
    <property type="protein sequence ID" value="TCC19936.1"/>
    <property type="molecule type" value="Genomic_DNA"/>
</dbReference>
<proteinExistence type="predicted"/>
<dbReference type="Proteomes" id="UP000292695">
    <property type="component" value="Unassembled WGS sequence"/>
</dbReference>
<evidence type="ECO:0000313" key="1">
    <source>
        <dbReference type="EMBL" id="TCC19936.1"/>
    </source>
</evidence>
<accession>A0A4R0I237</accession>
<sequence>MADIHPNPSPSYDQAERAAEMYDTDETLTTCRHCKEQLEDMGPGIGWVEKRSGDDGGTYDVCTETWDAKYERHGRHEPEEG</sequence>
<name>A0A4R0I237_9ACTN</name>
<evidence type="ECO:0000313" key="2">
    <source>
        <dbReference type="Proteomes" id="UP000292695"/>
    </source>
</evidence>
<dbReference type="RefSeq" id="WP_131295855.1">
    <property type="nucleotide sequence ID" value="NZ_SJKA01000022.1"/>
</dbReference>
<organism evidence="1 2">
    <name type="scientific">Kribbella sindirgiensis</name>
    <dbReference type="NCBI Taxonomy" id="1124744"/>
    <lineage>
        <taxon>Bacteria</taxon>
        <taxon>Bacillati</taxon>
        <taxon>Actinomycetota</taxon>
        <taxon>Actinomycetes</taxon>
        <taxon>Propionibacteriales</taxon>
        <taxon>Kribbellaceae</taxon>
        <taxon>Kribbella</taxon>
    </lineage>
</organism>